<organism evidence="1 2">
    <name type="scientific">Clitoria ternatea</name>
    <name type="common">Butterfly pea</name>
    <dbReference type="NCBI Taxonomy" id="43366"/>
    <lineage>
        <taxon>Eukaryota</taxon>
        <taxon>Viridiplantae</taxon>
        <taxon>Streptophyta</taxon>
        <taxon>Embryophyta</taxon>
        <taxon>Tracheophyta</taxon>
        <taxon>Spermatophyta</taxon>
        <taxon>Magnoliopsida</taxon>
        <taxon>eudicotyledons</taxon>
        <taxon>Gunneridae</taxon>
        <taxon>Pentapetalae</taxon>
        <taxon>rosids</taxon>
        <taxon>fabids</taxon>
        <taxon>Fabales</taxon>
        <taxon>Fabaceae</taxon>
        <taxon>Papilionoideae</taxon>
        <taxon>50 kb inversion clade</taxon>
        <taxon>NPAAA clade</taxon>
        <taxon>indigoferoid/millettioid clade</taxon>
        <taxon>Phaseoleae</taxon>
        <taxon>Clitoria</taxon>
    </lineage>
</organism>
<accession>A0AAN9PIC8</accession>
<keyword evidence="2" id="KW-1185">Reference proteome</keyword>
<reference evidence="1 2" key="1">
    <citation type="submission" date="2024-01" db="EMBL/GenBank/DDBJ databases">
        <title>The genomes of 5 underutilized Papilionoideae crops provide insights into root nodulation and disease resistance.</title>
        <authorList>
            <person name="Yuan L."/>
        </authorList>
    </citation>
    <scope>NUCLEOTIDE SEQUENCE [LARGE SCALE GENOMIC DNA]</scope>
    <source>
        <strain evidence="1">LY-2023</strain>
        <tissue evidence="1">Leaf</tissue>
    </source>
</reference>
<protein>
    <submittedName>
        <fullName evidence="1">Uncharacterized protein</fullName>
    </submittedName>
</protein>
<dbReference type="AlphaFoldDB" id="A0AAN9PIC8"/>
<comment type="caution">
    <text evidence="1">The sequence shown here is derived from an EMBL/GenBank/DDBJ whole genome shotgun (WGS) entry which is preliminary data.</text>
</comment>
<sequence>MAFVKFLQNSQPGSVLVGAISYGKLSLADQGENKNPEKHPASYRISKLDFDFSNFAVWLVVLMVLFNGVSSTEVVLDNSTIPASVNIGLLYSFNTSVGRIVKVAVEAAVEDVNSDPSILGKTN</sequence>
<dbReference type="EMBL" id="JAYKXN010000003">
    <property type="protein sequence ID" value="KAK7300485.1"/>
    <property type="molecule type" value="Genomic_DNA"/>
</dbReference>
<name>A0AAN9PIC8_CLITE</name>
<gene>
    <name evidence="1" type="ORF">RJT34_11329</name>
</gene>
<evidence type="ECO:0000313" key="2">
    <source>
        <dbReference type="Proteomes" id="UP001359559"/>
    </source>
</evidence>
<dbReference type="Proteomes" id="UP001359559">
    <property type="component" value="Unassembled WGS sequence"/>
</dbReference>
<proteinExistence type="predicted"/>
<evidence type="ECO:0000313" key="1">
    <source>
        <dbReference type="EMBL" id="KAK7300485.1"/>
    </source>
</evidence>